<dbReference type="EMBL" id="RCCK01000013">
    <property type="protein sequence ID" value="RLJ73682.1"/>
    <property type="molecule type" value="Genomic_DNA"/>
</dbReference>
<dbReference type="InterPro" id="IPR001387">
    <property type="entry name" value="Cro/C1-type_HTH"/>
</dbReference>
<accession>A0A497XXJ2</accession>
<protein>
    <submittedName>
        <fullName evidence="2">Y4mF family transcriptional regulator</fullName>
    </submittedName>
</protein>
<dbReference type="Pfam" id="PF01381">
    <property type="entry name" value="HTH_3"/>
    <property type="match status" value="1"/>
</dbReference>
<dbReference type="AlphaFoldDB" id="A0A497XXJ2"/>
<comment type="caution">
    <text evidence="2">The sequence shown here is derived from an EMBL/GenBank/DDBJ whole genome shotgun (WGS) entry which is preliminary data.</text>
</comment>
<feature type="domain" description="HTH cro/C1-type" evidence="1">
    <location>
        <begin position="49"/>
        <end position="103"/>
    </location>
</feature>
<evidence type="ECO:0000313" key="3">
    <source>
        <dbReference type="Proteomes" id="UP000273898"/>
    </source>
</evidence>
<dbReference type="PROSITE" id="PS50943">
    <property type="entry name" value="HTH_CROC1"/>
    <property type="match status" value="1"/>
</dbReference>
<dbReference type="Proteomes" id="UP000273898">
    <property type="component" value="Unassembled WGS sequence"/>
</dbReference>
<reference evidence="2 3" key="1">
    <citation type="submission" date="2018-10" db="EMBL/GenBank/DDBJ databases">
        <title>Genomic Encyclopedia of Archaeal and Bacterial Type Strains, Phase II (KMG-II): from individual species to whole genera.</title>
        <authorList>
            <person name="Goeker M."/>
        </authorList>
    </citation>
    <scope>NUCLEOTIDE SEQUENCE [LARGE SCALE GENOMIC DNA]</scope>
    <source>
        <strain evidence="2 3">DSM 19624</strain>
    </source>
</reference>
<dbReference type="SUPFAM" id="SSF47413">
    <property type="entry name" value="lambda repressor-like DNA-binding domains"/>
    <property type="match status" value="1"/>
</dbReference>
<sequence>MFFYRLPIKCGNVQFIYLFTYHEQIGFLNTPVYYTHKGIDMSNPLSTFVKTQRKLVKLSQEELAFKAGVGLRFLRELEQGKQTLRLDKVNQVLELFGKQVGITNMEDRHVD</sequence>
<proteinExistence type="predicted"/>
<name>A0A497XXJ2_9SPHI</name>
<dbReference type="CDD" id="cd00093">
    <property type="entry name" value="HTH_XRE"/>
    <property type="match status" value="1"/>
</dbReference>
<evidence type="ECO:0000313" key="2">
    <source>
        <dbReference type="EMBL" id="RLJ73682.1"/>
    </source>
</evidence>
<dbReference type="GO" id="GO:0003677">
    <property type="term" value="F:DNA binding"/>
    <property type="evidence" value="ECO:0007669"/>
    <property type="project" value="InterPro"/>
</dbReference>
<organism evidence="2 3">
    <name type="scientific">Pedobacter alluvionis</name>
    <dbReference type="NCBI Taxonomy" id="475253"/>
    <lineage>
        <taxon>Bacteria</taxon>
        <taxon>Pseudomonadati</taxon>
        <taxon>Bacteroidota</taxon>
        <taxon>Sphingobacteriia</taxon>
        <taxon>Sphingobacteriales</taxon>
        <taxon>Sphingobacteriaceae</taxon>
        <taxon>Pedobacter</taxon>
    </lineage>
</organism>
<dbReference type="Gene3D" id="1.10.260.40">
    <property type="entry name" value="lambda repressor-like DNA-binding domains"/>
    <property type="match status" value="1"/>
</dbReference>
<gene>
    <name evidence="2" type="ORF">BCL90_3844</name>
</gene>
<dbReference type="InterPro" id="IPR010982">
    <property type="entry name" value="Lambda_DNA-bd_dom_sf"/>
</dbReference>
<evidence type="ECO:0000259" key="1">
    <source>
        <dbReference type="PROSITE" id="PS50943"/>
    </source>
</evidence>
<dbReference type="SMART" id="SM00530">
    <property type="entry name" value="HTH_XRE"/>
    <property type="match status" value="1"/>
</dbReference>